<keyword evidence="2" id="KW-1185">Reference proteome</keyword>
<accession>A0A2T0AR08</accession>
<dbReference type="Proteomes" id="UP000238415">
    <property type="component" value="Unassembled WGS sequence"/>
</dbReference>
<evidence type="ECO:0000313" key="2">
    <source>
        <dbReference type="Proteomes" id="UP000238415"/>
    </source>
</evidence>
<dbReference type="RefSeq" id="WP_106005511.1">
    <property type="nucleotide sequence ID" value="NZ_CP136419.1"/>
</dbReference>
<dbReference type="InterPro" id="IPR022453">
    <property type="entry name" value="Znf_MqsA-type"/>
</dbReference>
<comment type="caution">
    <text evidence="1">The sequence shown here is derived from an EMBL/GenBank/DDBJ whole genome shotgun (WGS) entry which is preliminary data.</text>
</comment>
<evidence type="ECO:0000313" key="1">
    <source>
        <dbReference type="EMBL" id="PRR71917.1"/>
    </source>
</evidence>
<organism evidence="1 2">
    <name type="scientific">Neomoorella humiferrea</name>
    <dbReference type="NCBI Taxonomy" id="676965"/>
    <lineage>
        <taxon>Bacteria</taxon>
        <taxon>Bacillati</taxon>
        <taxon>Bacillota</taxon>
        <taxon>Clostridia</taxon>
        <taxon>Neomoorellales</taxon>
        <taxon>Neomoorellaceae</taxon>
        <taxon>Neomoorella</taxon>
    </lineage>
</organism>
<reference evidence="1 2" key="1">
    <citation type="submission" date="2018-03" db="EMBL/GenBank/DDBJ databases">
        <title>Genome sequence of Moorella humiferrea DSM 23265.</title>
        <authorList>
            <person name="Poehlein A."/>
            <person name="Daniel R."/>
        </authorList>
    </citation>
    <scope>NUCLEOTIDE SEQUENCE [LARGE SCALE GENOMIC DNA]</scope>
    <source>
        <strain evidence="1 2">DSM 23265</strain>
    </source>
</reference>
<dbReference type="EMBL" id="PVXM01000031">
    <property type="protein sequence ID" value="PRR71917.1"/>
    <property type="molecule type" value="Genomic_DNA"/>
</dbReference>
<dbReference type="Pfam" id="PF15731">
    <property type="entry name" value="MqsA_antitoxin"/>
    <property type="match status" value="1"/>
</dbReference>
<gene>
    <name evidence="1" type="ORF">MOHU_15490</name>
</gene>
<dbReference type="NCBIfam" id="TIGR03831">
    <property type="entry name" value="YgiT_finger"/>
    <property type="match status" value="1"/>
</dbReference>
<dbReference type="CDD" id="cd12870">
    <property type="entry name" value="MqsA"/>
    <property type="match status" value="1"/>
</dbReference>
<sequence length="83" mass="9240">MNELNICPICGGTFEEKSIQLDFRYKGRLIVIEGVPAQVCKDCGEQLISARTSKDIEALLDSDIKPIKQINVPVLPFRHIAQA</sequence>
<name>A0A2T0AR08_9FIRM</name>
<dbReference type="Gene3D" id="3.10.20.860">
    <property type="match status" value="1"/>
</dbReference>
<protein>
    <recommendedName>
        <fullName evidence="3">YgiT-type zinc finger domain protein</fullName>
    </recommendedName>
</protein>
<proteinExistence type="predicted"/>
<dbReference type="OrthoDB" id="9812340at2"/>
<evidence type="ECO:0008006" key="3">
    <source>
        <dbReference type="Google" id="ProtNLM"/>
    </source>
</evidence>
<dbReference type="AlphaFoldDB" id="A0A2T0AR08"/>
<dbReference type="InterPro" id="IPR032758">
    <property type="entry name" value="MqsA/HigA-2"/>
</dbReference>